<feature type="transmembrane region" description="Helical" evidence="9">
    <location>
        <begin position="501"/>
        <end position="523"/>
    </location>
</feature>
<feature type="transmembrane region" description="Helical" evidence="9">
    <location>
        <begin position="529"/>
        <end position="547"/>
    </location>
</feature>
<evidence type="ECO:0000256" key="8">
    <source>
        <dbReference type="SAM" id="MobiDB-lite"/>
    </source>
</evidence>
<comment type="caution">
    <text evidence="10">The sequence shown here is derived from an EMBL/GenBank/DDBJ whole genome shotgun (WGS) entry which is preliminary data.</text>
</comment>
<sequence>MANLGAVESSLGDASLGNFVENITKNLTEDVAVSLAAGNLTAGKVSALSAARAAFSYSDPSSLKQLLYAYRHVFLMEGRILALALGIIYVGAHASLTRPHSAAPREDEEGGSKTGKDGQRRKKKKKRTGNVAKESLRLSDALLMPLFAAGALIGMYYLIEYMQDPALLNRIIRAYTSLVALASVGSFLGDGLSLLSSLVFPNVWSSRNGRLYRVDGANRVQWVQPTETSSPSPSSDVAMAWEEDKLQTTPFPGLLAVPLRWLPASAASSVASFAWSARRVVRESWSIHVSLRGVGAEEIEGLSIHALVGLGLAAAAVYFDYFLGLFPSLLNNVMGLGLSYFALQVVSLTSFAIGSTVLLGLFLYDVVMVFYTPFMVTVATTVEAPIKIVAASGGQSGMLGLGDIVLPGLYICLCLRYDLYQHYAKQIRHVETILTSTEQAGSPKSVAETMAMPTTTTKTTVTREVKSPYIDPQGRWGDRLWTRAANPTTPGLTAARFAKPYFVTSMIAYVIGLMGAMLAMIVTRKGQPALFYLVPVMLLATWGRAALTGDLKGMWAYIEDSSLDTKDVIVDVDANGKPIEKDGKEKDEQNKDADNGHDLFVFAIRAPPETDFVDLDI</sequence>
<reference evidence="10 11" key="1">
    <citation type="submission" date="2024-01" db="EMBL/GenBank/DDBJ databases">
        <authorList>
            <person name="Allen C."/>
            <person name="Tagirdzhanova G."/>
        </authorList>
    </citation>
    <scope>NUCLEOTIDE SEQUENCE [LARGE SCALE GENOMIC DNA]</scope>
    <source>
        <strain evidence="10 11">CBS 573.63</strain>
    </source>
</reference>
<comment type="similarity">
    <text evidence="2">Belongs to the peptidase A22B family.</text>
</comment>
<evidence type="ECO:0000256" key="1">
    <source>
        <dbReference type="ARBA" id="ARBA00004477"/>
    </source>
</evidence>
<evidence type="ECO:0000313" key="11">
    <source>
        <dbReference type="Proteomes" id="UP001642501"/>
    </source>
</evidence>
<evidence type="ECO:0000256" key="2">
    <source>
        <dbReference type="ARBA" id="ARBA00006859"/>
    </source>
</evidence>
<feature type="transmembrane region" description="Helical" evidence="9">
    <location>
        <begin position="302"/>
        <end position="321"/>
    </location>
</feature>
<evidence type="ECO:0000256" key="3">
    <source>
        <dbReference type="ARBA" id="ARBA00022692"/>
    </source>
</evidence>
<keyword evidence="6 9" id="KW-1133">Transmembrane helix</keyword>
<dbReference type="InterPro" id="IPR007369">
    <property type="entry name" value="Peptidase_A22B_SPP"/>
</dbReference>
<keyword evidence="7 9" id="KW-0472">Membrane</keyword>
<evidence type="ECO:0008006" key="12">
    <source>
        <dbReference type="Google" id="ProtNLM"/>
    </source>
</evidence>
<evidence type="ECO:0000313" key="10">
    <source>
        <dbReference type="EMBL" id="CAK7268236.1"/>
    </source>
</evidence>
<keyword evidence="5" id="KW-0256">Endoplasmic reticulum</keyword>
<feature type="transmembrane region" description="Helical" evidence="9">
    <location>
        <begin position="73"/>
        <end position="92"/>
    </location>
</feature>
<gene>
    <name evidence="10" type="ORF">SEPCBS57363_002993</name>
</gene>
<evidence type="ECO:0000256" key="6">
    <source>
        <dbReference type="ARBA" id="ARBA00022989"/>
    </source>
</evidence>
<evidence type="ECO:0000256" key="4">
    <source>
        <dbReference type="ARBA" id="ARBA00022801"/>
    </source>
</evidence>
<keyword evidence="4" id="KW-0378">Hydrolase</keyword>
<evidence type="ECO:0000256" key="9">
    <source>
        <dbReference type="SAM" id="Phobius"/>
    </source>
</evidence>
<dbReference type="SMART" id="SM00730">
    <property type="entry name" value="PSN"/>
    <property type="match status" value="1"/>
</dbReference>
<dbReference type="PANTHER" id="PTHR12174">
    <property type="entry name" value="SIGNAL PEPTIDE PEPTIDASE"/>
    <property type="match status" value="1"/>
</dbReference>
<protein>
    <recommendedName>
        <fullName evidence="12">Signal peptide peptidase</fullName>
    </recommendedName>
</protein>
<name>A0ABP0DIZ4_9PEZI</name>
<dbReference type="EMBL" id="CAWUOM010000044">
    <property type="protein sequence ID" value="CAK7268236.1"/>
    <property type="molecule type" value="Genomic_DNA"/>
</dbReference>
<keyword evidence="11" id="KW-1185">Reference proteome</keyword>
<feature type="transmembrane region" description="Helical" evidence="9">
    <location>
        <begin position="341"/>
        <end position="364"/>
    </location>
</feature>
<feature type="region of interest" description="Disordered" evidence="8">
    <location>
        <begin position="99"/>
        <end position="131"/>
    </location>
</feature>
<comment type="subcellular location">
    <subcellularLocation>
        <location evidence="1">Endoplasmic reticulum membrane</location>
        <topology evidence="1">Multi-pass membrane protein</topology>
    </subcellularLocation>
</comment>
<feature type="transmembrane region" description="Helical" evidence="9">
    <location>
        <begin position="141"/>
        <end position="159"/>
    </location>
</feature>
<feature type="compositionally biased region" description="Basic residues" evidence="8">
    <location>
        <begin position="119"/>
        <end position="128"/>
    </location>
</feature>
<keyword evidence="3 9" id="KW-0812">Transmembrane</keyword>
<dbReference type="Pfam" id="PF04258">
    <property type="entry name" value="Peptidase_A22B"/>
    <property type="match status" value="1"/>
</dbReference>
<feature type="transmembrane region" description="Helical" evidence="9">
    <location>
        <begin position="171"/>
        <end position="189"/>
    </location>
</feature>
<proteinExistence type="inferred from homology"/>
<evidence type="ECO:0000256" key="5">
    <source>
        <dbReference type="ARBA" id="ARBA00022824"/>
    </source>
</evidence>
<dbReference type="InterPro" id="IPR006639">
    <property type="entry name" value="Preselin/SPP"/>
</dbReference>
<organism evidence="10 11">
    <name type="scientific">Sporothrix epigloea</name>
    <dbReference type="NCBI Taxonomy" id="1892477"/>
    <lineage>
        <taxon>Eukaryota</taxon>
        <taxon>Fungi</taxon>
        <taxon>Dikarya</taxon>
        <taxon>Ascomycota</taxon>
        <taxon>Pezizomycotina</taxon>
        <taxon>Sordariomycetes</taxon>
        <taxon>Sordariomycetidae</taxon>
        <taxon>Ophiostomatales</taxon>
        <taxon>Ophiostomataceae</taxon>
        <taxon>Sporothrix</taxon>
    </lineage>
</organism>
<accession>A0ABP0DIZ4</accession>
<evidence type="ECO:0000256" key="7">
    <source>
        <dbReference type="ARBA" id="ARBA00023136"/>
    </source>
</evidence>
<dbReference type="PANTHER" id="PTHR12174:SF23">
    <property type="entry name" value="MINOR HISTOCOMPATIBILITY ANTIGEN H13"/>
    <property type="match status" value="1"/>
</dbReference>
<dbReference type="Proteomes" id="UP001642501">
    <property type="component" value="Unassembled WGS sequence"/>
</dbReference>